<dbReference type="InterPro" id="IPR001606">
    <property type="entry name" value="ARID_dom"/>
</dbReference>
<evidence type="ECO:0000256" key="1">
    <source>
        <dbReference type="ARBA" id="ARBA00022853"/>
    </source>
</evidence>
<keyword evidence="9" id="KW-1185">Reference proteome</keyword>
<keyword evidence="1" id="KW-0156">Chromatin regulator</keyword>
<dbReference type="EMBL" id="JAKLMC020000004">
    <property type="protein sequence ID" value="KAK5956866.1"/>
    <property type="molecule type" value="Genomic_DNA"/>
</dbReference>
<evidence type="ECO:0000259" key="6">
    <source>
        <dbReference type="PROSITE" id="PS51011"/>
    </source>
</evidence>
<dbReference type="GO" id="GO:0016586">
    <property type="term" value="C:RSC-type complex"/>
    <property type="evidence" value="ECO:0007669"/>
    <property type="project" value="TreeGrafter"/>
</dbReference>
<dbReference type="SUPFAM" id="SSF46774">
    <property type="entry name" value="ARID-like"/>
    <property type="match status" value="1"/>
</dbReference>
<dbReference type="Gene3D" id="1.10.150.60">
    <property type="entry name" value="ARID DNA-binding domain"/>
    <property type="match status" value="1"/>
</dbReference>
<protein>
    <submittedName>
        <fullName evidence="8">Chromatin structure-remodeling complex protein rsc9</fullName>
    </submittedName>
</protein>
<dbReference type="InterPro" id="IPR036431">
    <property type="entry name" value="ARID_dom_sf"/>
</dbReference>
<evidence type="ECO:0000256" key="5">
    <source>
        <dbReference type="SAM" id="MobiDB-lite"/>
    </source>
</evidence>
<feature type="compositionally biased region" description="Polar residues" evidence="5">
    <location>
        <begin position="212"/>
        <end position="223"/>
    </location>
</feature>
<organism evidence="8 9">
    <name type="scientific">Knufia fluminis</name>
    <dbReference type="NCBI Taxonomy" id="191047"/>
    <lineage>
        <taxon>Eukaryota</taxon>
        <taxon>Fungi</taxon>
        <taxon>Dikarya</taxon>
        <taxon>Ascomycota</taxon>
        <taxon>Pezizomycotina</taxon>
        <taxon>Eurotiomycetes</taxon>
        <taxon>Chaetothyriomycetidae</taxon>
        <taxon>Chaetothyriales</taxon>
        <taxon>Trichomeriaceae</taxon>
        <taxon>Knufia</taxon>
    </lineage>
</organism>
<keyword evidence="2" id="KW-0805">Transcription regulation</keyword>
<evidence type="ECO:0000313" key="9">
    <source>
        <dbReference type="Proteomes" id="UP001316803"/>
    </source>
</evidence>
<dbReference type="InterPro" id="IPR052406">
    <property type="entry name" value="Chromatin_Remodeling_Comp"/>
</dbReference>
<feature type="compositionally biased region" description="Low complexity" evidence="5">
    <location>
        <begin position="194"/>
        <end position="203"/>
    </location>
</feature>
<dbReference type="InterPro" id="IPR003150">
    <property type="entry name" value="DNA-bd_RFX"/>
</dbReference>
<dbReference type="GO" id="GO:0006325">
    <property type="term" value="P:chromatin organization"/>
    <property type="evidence" value="ECO:0007669"/>
    <property type="project" value="UniProtKB-KW"/>
</dbReference>
<dbReference type="AlphaFoldDB" id="A0AAN8EYY5"/>
<dbReference type="Proteomes" id="UP001316803">
    <property type="component" value="Unassembled WGS sequence"/>
</dbReference>
<dbReference type="GO" id="GO:0003677">
    <property type="term" value="F:DNA binding"/>
    <property type="evidence" value="ECO:0007669"/>
    <property type="project" value="InterPro"/>
</dbReference>
<proteinExistence type="predicted"/>
<dbReference type="SMART" id="SM01014">
    <property type="entry name" value="ARID"/>
    <property type="match status" value="1"/>
</dbReference>
<feature type="domain" description="ARID" evidence="6">
    <location>
        <begin position="12"/>
        <end position="106"/>
    </location>
</feature>
<feature type="region of interest" description="Disordered" evidence="5">
    <location>
        <begin position="136"/>
        <end position="225"/>
    </location>
</feature>
<dbReference type="PANTHER" id="PTHR22970:SF14">
    <property type="entry name" value="AT-RICH INTERACTIVE DOMAIN-CONTAINING PROTEIN 2"/>
    <property type="match status" value="1"/>
</dbReference>
<dbReference type="SMART" id="SM00501">
    <property type="entry name" value="BRIGHT"/>
    <property type="match status" value="1"/>
</dbReference>
<dbReference type="PROSITE" id="PS51526">
    <property type="entry name" value="RFX_DBD"/>
    <property type="match status" value="1"/>
</dbReference>
<evidence type="ECO:0000259" key="7">
    <source>
        <dbReference type="PROSITE" id="PS51526"/>
    </source>
</evidence>
<evidence type="ECO:0000256" key="2">
    <source>
        <dbReference type="ARBA" id="ARBA00023015"/>
    </source>
</evidence>
<dbReference type="GO" id="GO:0006355">
    <property type="term" value="P:regulation of DNA-templated transcription"/>
    <property type="evidence" value="ECO:0007669"/>
    <property type="project" value="InterPro"/>
</dbReference>
<dbReference type="CDD" id="cd16100">
    <property type="entry name" value="ARID"/>
    <property type="match status" value="1"/>
</dbReference>
<keyword evidence="4" id="KW-0539">Nucleus</keyword>
<sequence length="923" mass="104975">MNTNGAPSRAIIEDEEGFLDDVERYMKQRGVPFDRDGKVAGRPVPLHRLYRDVVERGGYDAVTATRMLWREIAATFNLPKQHDGAMSYQLKQLYYKNLAAYEIEKYWGETPPAPSILEHLTAKGGDVRKRTHETMMANDTSHSQETERMAVDSPQQTPKQEKIEPDDQGSASRYPSRLRQQPKPVQLYQPDPTPSRTTRMRTTNSPQPAPLLTQSFTNASSNPRDPHFKIENYEPRPSMPLTLRPLVTPSSNPDVFYQRKAMAKLATIQRLPQPQDLLKFALPKASFDGPNIYVRCVQGLKSGIRREQEFALHHLVKVSHERGDKFKFEGFPTLAESLMEKVTEIAELAFGVPFQVSYMDARGKKAENTINAVHGTEKFAQRLAELPPLLAENEIEPEFYSLRLEKVNEATLVLRNMVTLEDNAIFLSRMAFFRDLLILALNLPQQSRFDEIKQYALDMTEMTSRFFEMEPADELYASLVRELASNDRGKTLAALRAIFRFDADADRVHPLSDIPPKTIEKLFQYCVLDDDELVEAVINFLYAWTASPQNLEWALKESPDILANLTPRLANLLLHGATAQEENVIMHRAPAAPASTPASIPHVPNDLFTQMLGFNEPERSAKWLRCCFEEAPQADVTQISIWQAYQNRFLHNQHIPAAEFIKQVSATVNGAQAQVVQGPGGQSRFIIKGIRPRRILVGLHGQSYYKCHWEMLTQQPINGQPAKYGPCSTWHASPEMLWRHLLEAHAQIPKTPEGKFQSKDVAIPEGGFKCRWVNCRKNNIIDTPSALARHFRMHVPENAEQNKELIYKLAGEQTKPKEDTVVKHTFYLTSTDERGIPNGIPFMSALLLFNLARYVGRYGGSEKQRKDLMGKLFSIQVRENLWNIFSKQRTIAGLIIDVIRFIEKGEASEKQAAKQDEEQASLF</sequence>
<dbReference type="PANTHER" id="PTHR22970">
    <property type="entry name" value="AT-RICH INTERACTIVE DOMAIN-CONTAINING PROTEIN 2"/>
    <property type="match status" value="1"/>
</dbReference>
<dbReference type="PROSITE" id="PS51011">
    <property type="entry name" value="ARID"/>
    <property type="match status" value="1"/>
</dbReference>
<keyword evidence="3" id="KW-0804">Transcription</keyword>
<dbReference type="Pfam" id="PF01388">
    <property type="entry name" value="ARID"/>
    <property type="match status" value="1"/>
</dbReference>
<accession>A0AAN8EYY5</accession>
<name>A0AAN8EYY5_9EURO</name>
<comment type="caution">
    <text evidence="8">The sequence shown here is derived from an EMBL/GenBank/DDBJ whole genome shotgun (WGS) entry which is preliminary data.</text>
</comment>
<feature type="domain" description="RFX-type winged-helix" evidence="7">
    <location>
        <begin position="620"/>
        <end position="694"/>
    </location>
</feature>
<evidence type="ECO:0000313" key="8">
    <source>
        <dbReference type="EMBL" id="KAK5956866.1"/>
    </source>
</evidence>
<evidence type="ECO:0000256" key="3">
    <source>
        <dbReference type="ARBA" id="ARBA00023163"/>
    </source>
</evidence>
<evidence type="ECO:0000256" key="4">
    <source>
        <dbReference type="ARBA" id="ARBA00023242"/>
    </source>
</evidence>
<reference evidence="8 9" key="1">
    <citation type="submission" date="2022-12" db="EMBL/GenBank/DDBJ databases">
        <title>Genomic features and morphological characterization of a novel Knufia sp. strain isolated from spacecraft assembly facility.</title>
        <authorList>
            <person name="Teixeira M."/>
            <person name="Chander A.M."/>
            <person name="Stajich J.E."/>
            <person name="Venkateswaran K."/>
        </authorList>
    </citation>
    <scope>NUCLEOTIDE SEQUENCE [LARGE SCALE GENOMIC DNA]</scope>
    <source>
        <strain evidence="8 9">FJI-L2-BK-P2</strain>
    </source>
</reference>
<gene>
    <name evidence="8" type="primary">RSC9</name>
    <name evidence="8" type="ORF">OHC33_002355</name>
</gene>